<dbReference type="Pfam" id="PF00078">
    <property type="entry name" value="RVT_1"/>
    <property type="match status" value="1"/>
</dbReference>
<dbReference type="InterPro" id="IPR000477">
    <property type="entry name" value="RT_dom"/>
</dbReference>
<sequence>MSRAYDRVEWSFLDALLPHMGFPPLWCALLRSCYASVSYSILINGRPTGLLYPERGLRQGDPLSPYLFILVGHCLSCMLDHAEASRSLRGIKLFRRSATFSHLLFADDIIFFSTASLDQARVINDIIHTYGSATGQLINKRKSGLFFSPNTPKRFCRMIGCIFRCKILLKLDWYLGIPMQFGLAKSVDFQLLRDRVISKVQGWKSSLLSWAVASNGGSSHMMGLGATSVPTASTLWKSIWQAKLPRKIQFFLWRACSNALAVGSILARRHIAMGVSCPWCGDTDESIEHCLMMCNFARAVLFSSPLAIHHRPTASQSFREWWLLLVNRLRAQPDKDTLVLTLASVLWFLWKARNEKLFSSLSCSPRSIVARASAFAAEVQSVWSPTRAMSTRPSSFCWVPPPLGLIKLNCDGAFFVGETLGGAGVVGRDSTGCVLDFRVQVVRCASAIMAEAKAIVLGVSLASERGWTNIVVESDSLSLILVLQSPGDVFPLEVAVLMEDLRVAIHSFASVSFSFSPRATNGLAHWLAST</sequence>
<protein>
    <recommendedName>
        <fullName evidence="1">Reverse transcriptase domain-containing protein</fullName>
    </recommendedName>
</protein>
<dbReference type="InterPro" id="IPR036397">
    <property type="entry name" value="RNaseH_sf"/>
</dbReference>
<dbReference type="EMBL" id="JABCRI010000004">
    <property type="protein sequence ID" value="KAF8406806.1"/>
    <property type="molecule type" value="Genomic_DNA"/>
</dbReference>
<dbReference type="CDD" id="cd06222">
    <property type="entry name" value="RNase_H_like"/>
    <property type="match status" value="1"/>
</dbReference>
<dbReference type="AlphaFoldDB" id="A0A834ZNG2"/>
<evidence type="ECO:0000259" key="1">
    <source>
        <dbReference type="PROSITE" id="PS50878"/>
    </source>
</evidence>
<dbReference type="InterPro" id="IPR052929">
    <property type="entry name" value="RNase_H-like_EbsB-rel"/>
</dbReference>
<name>A0A834ZNG2_TETSI</name>
<dbReference type="Gene3D" id="3.30.420.10">
    <property type="entry name" value="Ribonuclease H-like superfamily/Ribonuclease H"/>
    <property type="match status" value="1"/>
</dbReference>
<dbReference type="InterPro" id="IPR026960">
    <property type="entry name" value="RVT-Znf"/>
</dbReference>
<keyword evidence="3" id="KW-1185">Reference proteome</keyword>
<dbReference type="InterPro" id="IPR012337">
    <property type="entry name" value="RNaseH-like_sf"/>
</dbReference>
<comment type="caution">
    <text evidence="2">The sequence shown here is derived from an EMBL/GenBank/DDBJ whole genome shotgun (WGS) entry which is preliminary data.</text>
</comment>
<gene>
    <name evidence="2" type="ORF">HHK36_005927</name>
</gene>
<dbReference type="InterPro" id="IPR043502">
    <property type="entry name" value="DNA/RNA_pol_sf"/>
</dbReference>
<reference evidence="2 3" key="1">
    <citation type="submission" date="2020-04" db="EMBL/GenBank/DDBJ databases">
        <title>Plant Genome Project.</title>
        <authorList>
            <person name="Zhang R.-G."/>
        </authorList>
    </citation>
    <scope>NUCLEOTIDE SEQUENCE [LARGE SCALE GENOMIC DNA]</scope>
    <source>
        <strain evidence="2">YNK0</strain>
        <tissue evidence="2">Leaf</tissue>
    </source>
</reference>
<dbReference type="SUPFAM" id="SSF53098">
    <property type="entry name" value="Ribonuclease H-like"/>
    <property type="match status" value="1"/>
</dbReference>
<dbReference type="PANTHER" id="PTHR47074:SF11">
    <property type="entry name" value="REVERSE TRANSCRIPTASE-LIKE PROTEIN"/>
    <property type="match status" value="1"/>
</dbReference>
<dbReference type="Pfam" id="PF13966">
    <property type="entry name" value="zf-RVT"/>
    <property type="match status" value="1"/>
</dbReference>
<dbReference type="Proteomes" id="UP000655225">
    <property type="component" value="Unassembled WGS sequence"/>
</dbReference>
<dbReference type="SUPFAM" id="SSF56672">
    <property type="entry name" value="DNA/RNA polymerases"/>
    <property type="match status" value="1"/>
</dbReference>
<dbReference type="OrthoDB" id="1932527at2759"/>
<dbReference type="PROSITE" id="PS50878">
    <property type="entry name" value="RT_POL"/>
    <property type="match status" value="1"/>
</dbReference>
<evidence type="ECO:0000313" key="3">
    <source>
        <dbReference type="Proteomes" id="UP000655225"/>
    </source>
</evidence>
<organism evidence="2 3">
    <name type="scientific">Tetracentron sinense</name>
    <name type="common">Spur-leaf</name>
    <dbReference type="NCBI Taxonomy" id="13715"/>
    <lineage>
        <taxon>Eukaryota</taxon>
        <taxon>Viridiplantae</taxon>
        <taxon>Streptophyta</taxon>
        <taxon>Embryophyta</taxon>
        <taxon>Tracheophyta</taxon>
        <taxon>Spermatophyta</taxon>
        <taxon>Magnoliopsida</taxon>
        <taxon>Trochodendrales</taxon>
        <taxon>Trochodendraceae</taxon>
        <taxon>Tetracentron</taxon>
    </lineage>
</organism>
<dbReference type="InterPro" id="IPR044730">
    <property type="entry name" value="RNase_H-like_dom_plant"/>
</dbReference>
<feature type="domain" description="Reverse transcriptase" evidence="1">
    <location>
        <begin position="1"/>
        <end position="163"/>
    </location>
</feature>
<accession>A0A834ZNG2</accession>
<evidence type="ECO:0000313" key="2">
    <source>
        <dbReference type="EMBL" id="KAF8406806.1"/>
    </source>
</evidence>
<dbReference type="PANTHER" id="PTHR47074">
    <property type="entry name" value="BNAC02G40300D PROTEIN"/>
    <property type="match status" value="1"/>
</dbReference>
<dbReference type="OMA" id="FAPRWIS"/>
<dbReference type="GO" id="GO:0004523">
    <property type="term" value="F:RNA-DNA hybrid ribonuclease activity"/>
    <property type="evidence" value="ECO:0007669"/>
    <property type="project" value="InterPro"/>
</dbReference>
<dbReference type="GO" id="GO:0003676">
    <property type="term" value="F:nucleic acid binding"/>
    <property type="evidence" value="ECO:0007669"/>
    <property type="project" value="InterPro"/>
</dbReference>
<proteinExistence type="predicted"/>
<dbReference type="Pfam" id="PF13456">
    <property type="entry name" value="RVT_3"/>
    <property type="match status" value="1"/>
</dbReference>
<dbReference type="InterPro" id="IPR002156">
    <property type="entry name" value="RNaseH_domain"/>
</dbReference>